<name>A0ABV2YJM0_9ACTN</name>
<dbReference type="Gene3D" id="1.20.1270.360">
    <property type="match status" value="1"/>
</dbReference>
<dbReference type="PANTHER" id="PTHR37310:SF1">
    <property type="entry name" value="CYTOPLASMIC PROTEIN"/>
    <property type="match status" value="1"/>
</dbReference>
<reference evidence="1 2" key="1">
    <citation type="submission" date="2024-06" db="EMBL/GenBank/DDBJ databases">
        <title>The Natural Products Discovery Center: Release of the First 8490 Sequenced Strains for Exploring Actinobacteria Biosynthetic Diversity.</title>
        <authorList>
            <person name="Kalkreuter E."/>
            <person name="Kautsar S.A."/>
            <person name="Yang D."/>
            <person name="Bader C.D."/>
            <person name="Teijaro C.N."/>
            <person name="Fluegel L."/>
            <person name="Davis C.M."/>
            <person name="Simpson J.R."/>
            <person name="Lauterbach L."/>
            <person name="Steele A.D."/>
            <person name="Gui C."/>
            <person name="Meng S."/>
            <person name="Li G."/>
            <person name="Viehrig K."/>
            <person name="Ye F."/>
            <person name="Su P."/>
            <person name="Kiefer A.F."/>
            <person name="Nichols A."/>
            <person name="Cepeda A.J."/>
            <person name="Yan W."/>
            <person name="Fan B."/>
            <person name="Jiang Y."/>
            <person name="Adhikari A."/>
            <person name="Zheng C.-J."/>
            <person name="Schuster L."/>
            <person name="Cowan T.M."/>
            <person name="Smanski M.J."/>
            <person name="Chevrette M.G."/>
            <person name="De Carvalho L.P.S."/>
            <person name="Shen B."/>
        </authorList>
    </citation>
    <scope>NUCLEOTIDE SEQUENCE [LARGE SCALE GENOMIC DNA]</scope>
    <source>
        <strain evidence="1 2">NPDC038104</strain>
    </source>
</reference>
<keyword evidence="2" id="KW-1185">Reference proteome</keyword>
<dbReference type="CDD" id="cd08026">
    <property type="entry name" value="DUF326"/>
    <property type="match status" value="1"/>
</dbReference>
<evidence type="ECO:0000313" key="1">
    <source>
        <dbReference type="EMBL" id="MEU3555928.1"/>
    </source>
</evidence>
<organism evidence="1 2">
    <name type="scientific">Streptomyces fragilis</name>
    <dbReference type="NCBI Taxonomy" id="67301"/>
    <lineage>
        <taxon>Bacteria</taxon>
        <taxon>Bacillati</taxon>
        <taxon>Actinomycetota</taxon>
        <taxon>Actinomycetes</taxon>
        <taxon>Kitasatosporales</taxon>
        <taxon>Streptomycetaceae</taxon>
        <taxon>Streptomyces</taxon>
    </lineage>
</organism>
<evidence type="ECO:0000313" key="2">
    <source>
        <dbReference type="Proteomes" id="UP001550850"/>
    </source>
</evidence>
<sequence>MTTLKVKEMLDAYPSALGGVDREALTACVEACVSCDQVCTACADACLSEDMVDELATCVRSDLDCADVCGATARVLSRHTGSDAEVTRTMLTACAAACRACGEECAQHTQHDHCQLCAEACRSCEDACEALLAALG</sequence>
<dbReference type="PANTHER" id="PTHR37310">
    <property type="entry name" value="CYTOPLASMIC PROTEIN-RELATED"/>
    <property type="match status" value="1"/>
</dbReference>
<gene>
    <name evidence="1" type="ORF">AB0E65_17190</name>
</gene>
<dbReference type="RefSeq" id="WP_108954821.1">
    <property type="nucleotide sequence ID" value="NZ_BEVZ01000004.1"/>
</dbReference>
<dbReference type="Pfam" id="PF03860">
    <property type="entry name" value="Csp"/>
    <property type="match status" value="1"/>
</dbReference>
<accession>A0ABV2YJM0</accession>
<dbReference type="InterPro" id="IPR044543">
    <property type="entry name" value="YHJQ-like"/>
</dbReference>
<dbReference type="InterPro" id="IPR005560">
    <property type="entry name" value="Csp_YhjQ"/>
</dbReference>
<dbReference type="EMBL" id="JBEZUR010000025">
    <property type="protein sequence ID" value="MEU3555928.1"/>
    <property type="molecule type" value="Genomic_DNA"/>
</dbReference>
<proteinExistence type="predicted"/>
<protein>
    <submittedName>
        <fullName evidence="1">Four-helix bundle copper-binding protein</fullName>
    </submittedName>
</protein>
<comment type="caution">
    <text evidence="1">The sequence shown here is derived from an EMBL/GenBank/DDBJ whole genome shotgun (WGS) entry which is preliminary data.</text>
</comment>
<dbReference type="Proteomes" id="UP001550850">
    <property type="component" value="Unassembled WGS sequence"/>
</dbReference>